<evidence type="ECO:0000313" key="1">
    <source>
        <dbReference type="EMBL" id="KEI71766.1"/>
    </source>
</evidence>
<evidence type="ECO:0000313" key="2">
    <source>
        <dbReference type="Proteomes" id="UP000027997"/>
    </source>
</evidence>
<keyword evidence="2" id="KW-1185">Reference proteome</keyword>
<comment type="caution">
    <text evidence="1">The sequence shown here is derived from an EMBL/GenBank/DDBJ whole genome shotgun (WGS) entry which is preliminary data.</text>
</comment>
<gene>
    <name evidence="1" type="ORF">GV64_14385</name>
</gene>
<dbReference type="EMBL" id="JOJP01000001">
    <property type="protein sequence ID" value="KEI71766.1"/>
    <property type="molecule type" value="Genomic_DNA"/>
</dbReference>
<accession>A0A081KC90</accession>
<organism evidence="1 2">
    <name type="scientific">Endozoicomonas elysicola</name>
    <dbReference type="NCBI Taxonomy" id="305900"/>
    <lineage>
        <taxon>Bacteria</taxon>
        <taxon>Pseudomonadati</taxon>
        <taxon>Pseudomonadota</taxon>
        <taxon>Gammaproteobacteria</taxon>
        <taxon>Oceanospirillales</taxon>
        <taxon>Endozoicomonadaceae</taxon>
        <taxon>Endozoicomonas</taxon>
    </lineage>
</organism>
<protein>
    <submittedName>
        <fullName evidence="1">Uncharacterized protein</fullName>
    </submittedName>
</protein>
<proteinExistence type="predicted"/>
<sequence length="194" mass="21796">MDSALALGLEVIWPLNYFKHGATVIRSLASAFSTFDGFCGALEIQAQDGWLIKEVYIASGSIVNQFQFAKGEGNSYQPKEQRNARTLQIRPVQAYLEYYRLYPSSHPIDFDVIVYNSEDEIEESRLHVTKSVCSPAQLGHVNASIVSGEAIPFYIRNSELYADAWGINQISAEYFTSSYILIPHNRSKFPALSE</sequence>
<name>A0A081KC90_9GAMM</name>
<reference evidence="1 2" key="1">
    <citation type="submission" date="2014-06" db="EMBL/GenBank/DDBJ databases">
        <title>Whole Genome Sequences of Three Symbiotic Endozoicomonas Bacteria.</title>
        <authorList>
            <person name="Neave M.J."/>
            <person name="Apprill A."/>
            <person name="Voolstra C.R."/>
        </authorList>
    </citation>
    <scope>NUCLEOTIDE SEQUENCE [LARGE SCALE GENOMIC DNA]</scope>
    <source>
        <strain evidence="1 2">DSM 22380</strain>
    </source>
</reference>
<dbReference type="Proteomes" id="UP000027997">
    <property type="component" value="Unassembled WGS sequence"/>
</dbReference>
<dbReference type="AlphaFoldDB" id="A0A081KC90"/>